<gene>
    <name evidence="3" type="ORF">FQY83_13630</name>
</gene>
<evidence type="ECO:0000313" key="4">
    <source>
        <dbReference type="Proteomes" id="UP000319980"/>
    </source>
</evidence>
<dbReference type="PANTHER" id="PTHR46268">
    <property type="entry name" value="STRESS RESPONSE PROTEIN NHAX"/>
    <property type="match status" value="1"/>
</dbReference>
<dbReference type="InterPro" id="IPR014729">
    <property type="entry name" value="Rossmann-like_a/b/a_fold"/>
</dbReference>
<dbReference type="EMBL" id="VOHK01000005">
    <property type="protein sequence ID" value="TWT19384.1"/>
    <property type="molecule type" value="Genomic_DNA"/>
</dbReference>
<dbReference type="Proteomes" id="UP000319980">
    <property type="component" value="Unassembled WGS sequence"/>
</dbReference>
<reference evidence="3 4" key="1">
    <citation type="journal article" date="2008" name="Int. J. Syst. Evol. Microbiol.">
        <title>Luteimonas marina sp. nov., isolated from seawater.</title>
        <authorList>
            <person name="Baik K.S."/>
            <person name="Park S.C."/>
            <person name="Kim M.S."/>
            <person name="Kim E.M."/>
            <person name="Park C."/>
            <person name="Chun J."/>
            <person name="Seong C.N."/>
        </authorList>
    </citation>
    <scope>NUCLEOTIDE SEQUENCE [LARGE SCALE GENOMIC DNA]</scope>
    <source>
        <strain evidence="3 4">FR1330</strain>
    </source>
</reference>
<dbReference type="AlphaFoldDB" id="A0A5C5U0G0"/>
<proteinExistence type="inferred from homology"/>
<comment type="caution">
    <text evidence="3">The sequence shown here is derived from an EMBL/GenBank/DDBJ whole genome shotgun (WGS) entry which is preliminary data.</text>
</comment>
<sequence>MSGANAVLLATDLDFRCDRATDRAIALARGFGGVAIAATVVEASERLAQQVPRHEIPAWYREPSPLLAAERRLRREFAEEEGRWQLRVGEGRAGDHLAPILDGIGGDALVVTGPVREGVIGPTMLGSTVDRLLRREGTSLLMVRRRVHGDYRRLLVASDFSGPCRNALQRARALFPAAAITVLHGFQVPMLGLMDSSQEQAVTQTATQLREEGRAFLREAGLEHGEIELRVEHGDPARLVQQHLDSFEDDLVVLGTHGRGAVYELVVGSVARRILTTVDADALVVRG</sequence>
<evidence type="ECO:0000313" key="3">
    <source>
        <dbReference type="EMBL" id="TWT19384.1"/>
    </source>
</evidence>
<accession>A0A5C5U0G0</accession>
<dbReference type="PRINTS" id="PR01438">
    <property type="entry name" value="UNVRSLSTRESS"/>
</dbReference>
<organism evidence="3 4">
    <name type="scientific">Luteimonas marina</name>
    <dbReference type="NCBI Taxonomy" id="488485"/>
    <lineage>
        <taxon>Bacteria</taxon>
        <taxon>Pseudomonadati</taxon>
        <taxon>Pseudomonadota</taxon>
        <taxon>Gammaproteobacteria</taxon>
        <taxon>Lysobacterales</taxon>
        <taxon>Lysobacteraceae</taxon>
        <taxon>Luteimonas</taxon>
    </lineage>
</organism>
<dbReference type="SUPFAM" id="SSF52402">
    <property type="entry name" value="Adenine nucleotide alpha hydrolases-like"/>
    <property type="match status" value="2"/>
</dbReference>
<dbReference type="Pfam" id="PF00582">
    <property type="entry name" value="Usp"/>
    <property type="match status" value="2"/>
</dbReference>
<protein>
    <submittedName>
        <fullName evidence="3">Universal stress protein</fullName>
    </submittedName>
</protein>
<keyword evidence="4" id="KW-1185">Reference proteome</keyword>
<dbReference type="Gene3D" id="3.40.50.620">
    <property type="entry name" value="HUPs"/>
    <property type="match status" value="2"/>
</dbReference>
<dbReference type="RefSeq" id="WP_146388500.1">
    <property type="nucleotide sequence ID" value="NZ_VOHK01000005.1"/>
</dbReference>
<comment type="similarity">
    <text evidence="1">Belongs to the universal stress protein A family.</text>
</comment>
<dbReference type="PANTHER" id="PTHR46268:SF15">
    <property type="entry name" value="UNIVERSAL STRESS PROTEIN HP_0031"/>
    <property type="match status" value="1"/>
</dbReference>
<dbReference type="InterPro" id="IPR006015">
    <property type="entry name" value="Universal_stress_UspA"/>
</dbReference>
<name>A0A5C5U0G0_9GAMM</name>
<evidence type="ECO:0000259" key="2">
    <source>
        <dbReference type="Pfam" id="PF00582"/>
    </source>
</evidence>
<evidence type="ECO:0000256" key="1">
    <source>
        <dbReference type="ARBA" id="ARBA00008791"/>
    </source>
</evidence>
<dbReference type="OrthoDB" id="9804721at2"/>
<feature type="domain" description="UspA" evidence="2">
    <location>
        <begin position="7"/>
        <end position="144"/>
    </location>
</feature>
<dbReference type="CDD" id="cd00293">
    <property type="entry name" value="USP-like"/>
    <property type="match status" value="1"/>
</dbReference>
<dbReference type="InterPro" id="IPR006016">
    <property type="entry name" value="UspA"/>
</dbReference>
<feature type="domain" description="UspA" evidence="2">
    <location>
        <begin position="151"/>
        <end position="286"/>
    </location>
</feature>